<evidence type="ECO:0000259" key="10">
    <source>
        <dbReference type="PROSITE" id="PS51918"/>
    </source>
</evidence>
<evidence type="ECO:0000256" key="5">
    <source>
        <dbReference type="ARBA" id="ARBA00023004"/>
    </source>
</evidence>
<dbReference type="SFLD" id="SFLDS00029">
    <property type="entry name" value="Radical_SAM"/>
    <property type="match status" value="1"/>
</dbReference>
<dbReference type="Proteomes" id="UP000739538">
    <property type="component" value="Unassembled WGS sequence"/>
</dbReference>
<dbReference type="InterPro" id="IPR058240">
    <property type="entry name" value="rSAM_sf"/>
</dbReference>
<feature type="domain" description="Radical SAM core" evidence="10">
    <location>
        <begin position="7"/>
        <end position="223"/>
    </location>
</feature>
<reference evidence="11" key="1">
    <citation type="submission" date="2020-04" db="EMBL/GenBank/DDBJ databases">
        <authorList>
            <person name="Zhang T."/>
        </authorList>
    </citation>
    <scope>NUCLEOTIDE SEQUENCE</scope>
    <source>
        <strain evidence="11">HKST-UBA02</strain>
    </source>
</reference>
<keyword evidence="5" id="KW-0408">Iron</keyword>
<dbReference type="CDD" id="cd21117">
    <property type="entry name" value="Twitch_MoaA"/>
    <property type="match status" value="1"/>
</dbReference>
<evidence type="ECO:0000256" key="1">
    <source>
        <dbReference type="ARBA" id="ARBA00022485"/>
    </source>
</evidence>
<dbReference type="Pfam" id="PF04055">
    <property type="entry name" value="Radical_SAM"/>
    <property type="match status" value="1"/>
</dbReference>
<dbReference type="PROSITE" id="PS51918">
    <property type="entry name" value="RADICAL_SAM"/>
    <property type="match status" value="1"/>
</dbReference>
<dbReference type="NCBIfam" id="TIGR02666">
    <property type="entry name" value="moaA"/>
    <property type="match status" value="1"/>
</dbReference>
<dbReference type="GO" id="GO:0061798">
    <property type="term" value="F:GTP 3',8'-cyclase activity"/>
    <property type="evidence" value="ECO:0007669"/>
    <property type="project" value="UniProtKB-EC"/>
</dbReference>
<dbReference type="EC" id="4.1.99.22" evidence="11"/>
<dbReference type="InterPro" id="IPR007197">
    <property type="entry name" value="rSAM"/>
</dbReference>
<dbReference type="InterPro" id="IPR040064">
    <property type="entry name" value="MoaA-like"/>
</dbReference>
<dbReference type="InterPro" id="IPR013785">
    <property type="entry name" value="Aldolase_TIM"/>
</dbReference>
<dbReference type="SUPFAM" id="SSF102114">
    <property type="entry name" value="Radical SAM enzymes"/>
    <property type="match status" value="1"/>
</dbReference>
<keyword evidence="4" id="KW-0547">Nucleotide-binding</keyword>
<reference evidence="11" key="2">
    <citation type="journal article" date="2021" name="Microbiome">
        <title>Successional dynamics and alternative stable states in a saline activated sludge microbial community over 9 years.</title>
        <authorList>
            <person name="Wang Y."/>
            <person name="Ye J."/>
            <person name="Ju F."/>
            <person name="Liu L."/>
            <person name="Boyd J.A."/>
            <person name="Deng Y."/>
            <person name="Parks D.H."/>
            <person name="Jiang X."/>
            <person name="Yin X."/>
            <person name="Woodcroft B.J."/>
            <person name="Tyson G.W."/>
            <person name="Hugenholtz P."/>
            <person name="Polz M.F."/>
            <person name="Zhang T."/>
        </authorList>
    </citation>
    <scope>NUCLEOTIDE SEQUENCE</scope>
    <source>
        <strain evidence="11">HKST-UBA02</strain>
    </source>
</reference>
<dbReference type="GO" id="GO:0051539">
    <property type="term" value="F:4 iron, 4 sulfur cluster binding"/>
    <property type="evidence" value="ECO:0007669"/>
    <property type="project" value="UniProtKB-KW"/>
</dbReference>
<dbReference type="SFLD" id="SFLDG01067">
    <property type="entry name" value="SPASM/twitch_domain_containing"/>
    <property type="match status" value="1"/>
</dbReference>
<name>A0A956NA42_UNCEI</name>
<dbReference type="EMBL" id="JAGQHS010000023">
    <property type="protein sequence ID" value="MCA9755470.1"/>
    <property type="molecule type" value="Genomic_DNA"/>
</dbReference>
<dbReference type="GO" id="GO:0005525">
    <property type="term" value="F:GTP binding"/>
    <property type="evidence" value="ECO:0007669"/>
    <property type="project" value="UniProtKB-KW"/>
</dbReference>
<keyword evidence="6" id="KW-0411">Iron-sulfur</keyword>
<dbReference type="PANTHER" id="PTHR22960">
    <property type="entry name" value="MOLYBDOPTERIN COFACTOR SYNTHESIS PROTEIN A"/>
    <property type="match status" value="1"/>
</dbReference>
<keyword evidence="3" id="KW-0479">Metal-binding</keyword>
<evidence type="ECO:0000256" key="8">
    <source>
        <dbReference type="ARBA" id="ARBA00023150"/>
    </source>
</evidence>
<keyword evidence="1" id="KW-0004">4Fe-4S</keyword>
<dbReference type="InterPro" id="IPR006638">
    <property type="entry name" value="Elp3/MiaA/NifB-like_rSAM"/>
</dbReference>
<dbReference type="SMART" id="SM00729">
    <property type="entry name" value="Elp3"/>
    <property type="match status" value="1"/>
</dbReference>
<dbReference type="Gene3D" id="3.20.20.70">
    <property type="entry name" value="Aldolase class I"/>
    <property type="match status" value="1"/>
</dbReference>
<keyword evidence="8" id="KW-0501">Molybdenum cofactor biosynthesis</keyword>
<dbReference type="PANTHER" id="PTHR22960:SF0">
    <property type="entry name" value="MOLYBDENUM COFACTOR BIOSYNTHESIS PROTEIN 1"/>
    <property type="match status" value="1"/>
</dbReference>
<dbReference type="SFLD" id="SFLDG01383">
    <property type="entry name" value="cyclic_pyranopterin_phosphate"/>
    <property type="match status" value="1"/>
</dbReference>
<dbReference type="AlphaFoldDB" id="A0A956NA42"/>
<evidence type="ECO:0000256" key="7">
    <source>
        <dbReference type="ARBA" id="ARBA00023134"/>
    </source>
</evidence>
<dbReference type="CDD" id="cd01335">
    <property type="entry name" value="Radical_SAM"/>
    <property type="match status" value="1"/>
</dbReference>
<comment type="caution">
    <text evidence="11">The sequence shown here is derived from an EMBL/GenBank/DDBJ whole genome shotgun (WGS) entry which is preliminary data.</text>
</comment>
<organism evidence="11 12">
    <name type="scientific">Eiseniibacteriota bacterium</name>
    <dbReference type="NCBI Taxonomy" id="2212470"/>
    <lineage>
        <taxon>Bacteria</taxon>
        <taxon>Candidatus Eiseniibacteriota</taxon>
    </lineage>
</organism>
<evidence type="ECO:0000256" key="2">
    <source>
        <dbReference type="ARBA" id="ARBA00022691"/>
    </source>
</evidence>
<keyword evidence="9 11" id="KW-0456">Lyase</keyword>
<evidence type="ECO:0000313" key="12">
    <source>
        <dbReference type="Proteomes" id="UP000739538"/>
    </source>
</evidence>
<dbReference type="SFLD" id="SFLDG01386">
    <property type="entry name" value="main_SPASM_domain-containing"/>
    <property type="match status" value="1"/>
</dbReference>
<dbReference type="Pfam" id="PF06463">
    <property type="entry name" value="Mob_synth_C"/>
    <property type="match status" value="1"/>
</dbReference>
<dbReference type="InterPro" id="IPR010505">
    <property type="entry name" value="MoaA_twitch"/>
</dbReference>
<dbReference type="InterPro" id="IPR050105">
    <property type="entry name" value="MoCo_biosynth_MoaA/MoaC"/>
</dbReference>
<protein>
    <submittedName>
        <fullName evidence="11">GTP 3',8-cyclase MoaA</fullName>
        <ecNumber evidence="11">4.1.99.22</ecNumber>
    </submittedName>
</protein>
<evidence type="ECO:0000313" key="11">
    <source>
        <dbReference type="EMBL" id="MCA9755470.1"/>
    </source>
</evidence>
<sequence>MPALLDWSKRRIDYLRISVTDRCNERCLYCMPQGLKDWKEHSEILTYEETLRVVRVAIRLGFRKFRVTGGEPLVRKDVVSFLEELGKLDGVDSFGLSTNATLLAPVAERLRAAGIDSVNISLDTLDPATYERVTLRPLAQALEGIEAVRRLEFPRLKLNAVLMRGQSEDQLLPLLRFAEERGAILRFIELMPVTTRTLLRPETFLSIGEARKLIEKTVPLERDPEAKLGHGPAVYYRTPSGQRIGFIGAMTDLHFCESCNKIRLTSDGKIRPCLGSHLEFDLREILRSGGTDEDVIQLFGKTLGLKPKEHEFREDYTPNRSMTGIGG</sequence>
<keyword evidence="7" id="KW-0342">GTP-binding</keyword>
<evidence type="ECO:0000256" key="4">
    <source>
        <dbReference type="ARBA" id="ARBA00022741"/>
    </source>
</evidence>
<accession>A0A956NA42</accession>
<evidence type="ECO:0000256" key="3">
    <source>
        <dbReference type="ARBA" id="ARBA00022723"/>
    </source>
</evidence>
<evidence type="ECO:0000256" key="6">
    <source>
        <dbReference type="ARBA" id="ARBA00023014"/>
    </source>
</evidence>
<gene>
    <name evidence="11" type="primary">moaA</name>
    <name evidence="11" type="ORF">KDA27_06690</name>
</gene>
<dbReference type="GO" id="GO:0006777">
    <property type="term" value="P:Mo-molybdopterin cofactor biosynthetic process"/>
    <property type="evidence" value="ECO:0007669"/>
    <property type="project" value="UniProtKB-KW"/>
</dbReference>
<proteinExistence type="predicted"/>
<dbReference type="GO" id="GO:0061799">
    <property type="term" value="F:cyclic pyranopterin monophosphate synthase activity"/>
    <property type="evidence" value="ECO:0007669"/>
    <property type="project" value="TreeGrafter"/>
</dbReference>
<keyword evidence="2" id="KW-0949">S-adenosyl-L-methionine</keyword>
<dbReference type="InterPro" id="IPR013483">
    <property type="entry name" value="MoaA"/>
</dbReference>
<dbReference type="GO" id="GO:0046872">
    <property type="term" value="F:metal ion binding"/>
    <property type="evidence" value="ECO:0007669"/>
    <property type="project" value="UniProtKB-KW"/>
</dbReference>
<evidence type="ECO:0000256" key="9">
    <source>
        <dbReference type="ARBA" id="ARBA00023239"/>
    </source>
</evidence>